<sequence length="206" mass="22208">MKRAGPFLAGMFLLAALWLGPLPEMARRAFSPHMILHLGVTVVAAPLIAVGLLRIWPETKAPSRPLLAAVGVTLFELAAVWGWHAPLMHEWAARSTPMFVLQQLSFLLAGMAVWLVCLVGRDATSRGIGTVAMLFTSMHMTMLGILLVTAPMLLYSPQFCLGAFGFSPLDDQRFGGALMASAGTLPYVGAGGWLALSFFKDNDPRL</sequence>
<evidence type="ECO:0000256" key="5">
    <source>
        <dbReference type="ARBA" id="ARBA00023136"/>
    </source>
</evidence>
<evidence type="ECO:0000256" key="6">
    <source>
        <dbReference type="SAM" id="Phobius"/>
    </source>
</evidence>
<reference evidence="7" key="1">
    <citation type="submission" date="2021-03" db="EMBL/GenBank/DDBJ databases">
        <title>Genome sequencing and assembly of Tianweitania sediminis.</title>
        <authorList>
            <person name="Chhetri G."/>
        </authorList>
    </citation>
    <scope>NUCLEOTIDE SEQUENCE</scope>
    <source>
        <strain evidence="7">Z8</strain>
    </source>
</reference>
<keyword evidence="8" id="KW-1185">Reference proteome</keyword>
<comment type="caution">
    <text evidence="7">The sequence shown here is derived from an EMBL/GenBank/DDBJ whole genome shotgun (WGS) entry which is preliminary data.</text>
</comment>
<evidence type="ECO:0000313" key="7">
    <source>
        <dbReference type="EMBL" id="MBP0437104.1"/>
    </source>
</evidence>
<dbReference type="EMBL" id="JAGIYY010000001">
    <property type="protein sequence ID" value="MBP0437104.1"/>
    <property type="molecule type" value="Genomic_DNA"/>
</dbReference>
<proteinExistence type="predicted"/>
<gene>
    <name evidence="7" type="ORF">J5Y06_00380</name>
</gene>
<keyword evidence="4 6" id="KW-1133">Transmembrane helix</keyword>
<feature type="transmembrane region" description="Helical" evidence="6">
    <location>
        <begin position="174"/>
        <end position="199"/>
    </location>
</feature>
<evidence type="ECO:0000256" key="4">
    <source>
        <dbReference type="ARBA" id="ARBA00022989"/>
    </source>
</evidence>
<evidence type="ECO:0000313" key="8">
    <source>
        <dbReference type="Proteomes" id="UP000666240"/>
    </source>
</evidence>
<name>A0A8J7UFG9_9HYPH</name>
<dbReference type="Proteomes" id="UP000666240">
    <property type="component" value="Unassembled WGS sequence"/>
</dbReference>
<evidence type="ECO:0000256" key="3">
    <source>
        <dbReference type="ARBA" id="ARBA00022692"/>
    </source>
</evidence>
<evidence type="ECO:0000256" key="2">
    <source>
        <dbReference type="ARBA" id="ARBA00022475"/>
    </source>
</evidence>
<dbReference type="AlphaFoldDB" id="A0A8J7UFG9"/>
<feature type="transmembrane region" description="Helical" evidence="6">
    <location>
        <begin position="65"/>
        <end position="84"/>
    </location>
</feature>
<dbReference type="RefSeq" id="WP_209333144.1">
    <property type="nucleotide sequence ID" value="NZ_JAGIYY010000001.1"/>
</dbReference>
<evidence type="ECO:0000256" key="1">
    <source>
        <dbReference type="ARBA" id="ARBA00004651"/>
    </source>
</evidence>
<dbReference type="GO" id="GO:0005886">
    <property type="term" value="C:plasma membrane"/>
    <property type="evidence" value="ECO:0007669"/>
    <property type="project" value="UniProtKB-SubCell"/>
</dbReference>
<protein>
    <submittedName>
        <fullName evidence="7">Cytochrome c oxidase assembly protein</fullName>
    </submittedName>
</protein>
<dbReference type="InterPro" id="IPR019108">
    <property type="entry name" value="Caa3_assmbl_CtaG-rel"/>
</dbReference>
<comment type="subcellular location">
    <subcellularLocation>
        <location evidence="1">Cell membrane</location>
        <topology evidence="1">Multi-pass membrane protein</topology>
    </subcellularLocation>
</comment>
<keyword evidence="3 6" id="KW-0812">Transmembrane</keyword>
<feature type="transmembrane region" description="Helical" evidence="6">
    <location>
        <begin position="36"/>
        <end position="53"/>
    </location>
</feature>
<organism evidence="7 8">
    <name type="scientific">Tianweitania sediminis</name>
    <dbReference type="NCBI Taxonomy" id="1502156"/>
    <lineage>
        <taxon>Bacteria</taxon>
        <taxon>Pseudomonadati</taxon>
        <taxon>Pseudomonadota</taxon>
        <taxon>Alphaproteobacteria</taxon>
        <taxon>Hyphomicrobiales</taxon>
        <taxon>Phyllobacteriaceae</taxon>
        <taxon>Tianweitania</taxon>
    </lineage>
</organism>
<feature type="transmembrane region" description="Helical" evidence="6">
    <location>
        <begin position="131"/>
        <end position="154"/>
    </location>
</feature>
<accession>A0A8J7UFG9</accession>
<keyword evidence="5 6" id="KW-0472">Membrane</keyword>
<dbReference type="Pfam" id="PF09678">
    <property type="entry name" value="Caa3_CtaG"/>
    <property type="match status" value="1"/>
</dbReference>
<feature type="transmembrane region" description="Helical" evidence="6">
    <location>
        <begin position="99"/>
        <end position="119"/>
    </location>
</feature>
<keyword evidence="2" id="KW-1003">Cell membrane</keyword>